<feature type="transmembrane region" description="Helical" evidence="1">
    <location>
        <begin position="53"/>
        <end position="80"/>
    </location>
</feature>
<dbReference type="EMBL" id="CP038908">
    <property type="protein sequence ID" value="QGO05427.1"/>
    <property type="molecule type" value="Genomic_DNA"/>
</dbReference>
<proteinExistence type="predicted"/>
<dbReference type="GeneID" id="66740500"/>
<dbReference type="InterPro" id="IPR051311">
    <property type="entry name" value="DedA_domain"/>
</dbReference>
<dbReference type="Pfam" id="PF09335">
    <property type="entry name" value="VTT_dom"/>
    <property type="match status" value="1"/>
</dbReference>
<organism evidence="2 3">
    <name type="scientific">Piscirickettsia salmonis</name>
    <dbReference type="NCBI Taxonomy" id="1238"/>
    <lineage>
        <taxon>Bacteria</taxon>
        <taxon>Pseudomonadati</taxon>
        <taxon>Pseudomonadota</taxon>
        <taxon>Gammaproteobacteria</taxon>
        <taxon>Thiotrichales</taxon>
        <taxon>Piscirickettsiaceae</taxon>
        <taxon>Piscirickettsia</taxon>
    </lineage>
</organism>
<dbReference type="InterPro" id="IPR032816">
    <property type="entry name" value="VTT_dom"/>
</dbReference>
<keyword evidence="1" id="KW-0812">Transmembrane</keyword>
<feature type="transmembrane region" description="Helical" evidence="1">
    <location>
        <begin position="107"/>
        <end position="127"/>
    </location>
</feature>
<dbReference type="RefSeq" id="WP_016211258.1">
    <property type="nucleotide sequence ID" value="NZ_CP012413.1"/>
</dbReference>
<sequence length="203" mass="23353">MLDWICLYITPTLLWLEQHIYAMMFFAAFIEGETFLLLAGIEAAHSFGKYGSFHLPLLIFISVIGSTIHDQLLFALGRFWGGPLLARWPKIEKKAVYVQNLLEKYDIWLILALRYAYGLRTAIPIVLGTTKMSWRRFFIFDVIGGVLWSSTFILGGYYFGMALKALLKHLGHYKGVALIVFVILVILVFVIIWRGRRSKRSEV</sequence>
<keyword evidence="1" id="KW-0472">Membrane</keyword>
<feature type="transmembrane region" description="Helical" evidence="1">
    <location>
        <begin position="172"/>
        <end position="193"/>
    </location>
</feature>
<protein>
    <submittedName>
        <fullName evidence="2">Inner membrane protein YohD</fullName>
    </submittedName>
</protein>
<dbReference type="GO" id="GO:0005886">
    <property type="term" value="C:plasma membrane"/>
    <property type="evidence" value="ECO:0007669"/>
    <property type="project" value="TreeGrafter"/>
</dbReference>
<feature type="transmembrane region" description="Helical" evidence="1">
    <location>
        <begin position="139"/>
        <end position="160"/>
    </location>
</feature>
<feature type="transmembrane region" description="Helical" evidence="1">
    <location>
        <begin position="20"/>
        <end position="41"/>
    </location>
</feature>
<gene>
    <name evidence="2" type="primary">yohD</name>
    <name evidence="2" type="ORF">Psal009_01316</name>
</gene>
<reference evidence="2 3" key="1">
    <citation type="submission" date="2019-04" db="EMBL/GenBank/DDBJ databases">
        <title>Complete genome sequencing of Piscirickettsia salmonis strain Psal-009.</title>
        <authorList>
            <person name="Schober I."/>
            <person name="Bunk B."/>
            <person name="Sproer C."/>
            <person name="Carril G.P."/>
            <person name="Riedel T."/>
            <person name="Flores-Herrera P.A."/>
            <person name="Nourdin-Galindo G."/>
            <person name="Marshall S.H."/>
            <person name="Overmann J."/>
        </authorList>
    </citation>
    <scope>NUCLEOTIDE SEQUENCE [LARGE SCALE GENOMIC DNA]</scope>
    <source>
        <strain evidence="2 3">Psal-009</strain>
    </source>
</reference>
<dbReference type="AlphaFoldDB" id="A0A9Q6PSC0"/>
<dbReference type="Proteomes" id="UP000422232">
    <property type="component" value="Chromosome"/>
</dbReference>
<keyword evidence="3" id="KW-1185">Reference proteome</keyword>
<dbReference type="PANTHER" id="PTHR42709">
    <property type="entry name" value="ALKALINE PHOSPHATASE LIKE PROTEIN"/>
    <property type="match status" value="1"/>
</dbReference>
<keyword evidence="1" id="KW-1133">Transmembrane helix</keyword>
<accession>A0A9Q6PSC0</accession>
<evidence type="ECO:0000313" key="2">
    <source>
        <dbReference type="EMBL" id="QGO05427.1"/>
    </source>
</evidence>
<name>A0A9Q6PSC0_PISSA</name>
<evidence type="ECO:0000256" key="1">
    <source>
        <dbReference type="SAM" id="Phobius"/>
    </source>
</evidence>
<evidence type="ECO:0000313" key="3">
    <source>
        <dbReference type="Proteomes" id="UP000422232"/>
    </source>
</evidence>
<dbReference type="PANTHER" id="PTHR42709:SF2">
    <property type="entry name" value="INNER MEMBRANE PROTEIN YOHD"/>
    <property type="match status" value="1"/>
</dbReference>